<evidence type="ECO:0000256" key="2">
    <source>
        <dbReference type="ARBA" id="ARBA00009773"/>
    </source>
</evidence>
<evidence type="ECO:0000256" key="3">
    <source>
        <dbReference type="ARBA" id="ARBA00022692"/>
    </source>
</evidence>
<keyword evidence="4 6" id="KW-1133">Transmembrane helix</keyword>
<keyword evidence="5 6" id="KW-0472">Membrane</keyword>
<comment type="caution">
    <text evidence="7">The sequence shown here is derived from an EMBL/GenBank/DDBJ whole genome shotgun (WGS) entry which is preliminary data.</text>
</comment>
<name>A0A2P7N087_9CYAN</name>
<dbReference type="GO" id="GO:0016020">
    <property type="term" value="C:membrane"/>
    <property type="evidence" value="ECO:0007669"/>
    <property type="project" value="UniProtKB-SubCell"/>
</dbReference>
<evidence type="ECO:0000256" key="4">
    <source>
        <dbReference type="ARBA" id="ARBA00022989"/>
    </source>
</evidence>
<comment type="similarity">
    <text evidence="2">Belongs to the autoinducer-2 exporter (AI-2E) (TC 2.A.86) family.</text>
</comment>
<sequence length="333" mass="35641">MNGRTVLGALALVVIGLLTWELRWVLLVLFGAVVLAVALDVPITLLRRLLPLNRPAALIVVLVSLVLLGGVLGQLLLPELLEQIKQLTTLLPVLALRLSSLARQVDWLPDLEQQLMALGTWERLQPLGGQLLGLAGGAANTTIQMLLMALLAILLALDPRSHQKVIVSLTPSFWRPQMQKLLGESRQALGGWLAGMTLSAVSVFLLTWAGLALLGVPLALLSSLVCGLLTFVPTIGPTAATLLPLAVALLVSPAKMLQVLVLRLTLQNAEAFLLTPVLLRRTVNLLPTVALTAQLCLGALLGLPGVLLALPLVVVLQVLFEEVLVKEVMDHWN</sequence>
<organism evidence="7 8">
    <name type="scientific">Cyanobium usitatum str. Tous</name>
    <dbReference type="NCBI Taxonomy" id="2116684"/>
    <lineage>
        <taxon>Bacteria</taxon>
        <taxon>Bacillati</taxon>
        <taxon>Cyanobacteriota</taxon>
        <taxon>Cyanophyceae</taxon>
        <taxon>Synechococcales</taxon>
        <taxon>Prochlorococcaceae</taxon>
        <taxon>Cyanobium</taxon>
    </lineage>
</organism>
<evidence type="ECO:0000313" key="7">
    <source>
        <dbReference type="EMBL" id="PSJ06874.1"/>
    </source>
</evidence>
<dbReference type="OrthoDB" id="554012at2"/>
<dbReference type="GO" id="GO:0055085">
    <property type="term" value="P:transmembrane transport"/>
    <property type="evidence" value="ECO:0007669"/>
    <property type="project" value="TreeGrafter"/>
</dbReference>
<dbReference type="EMBL" id="PXXO01000002">
    <property type="protein sequence ID" value="PSJ06874.1"/>
    <property type="molecule type" value="Genomic_DNA"/>
</dbReference>
<keyword evidence="3 6" id="KW-0812">Transmembrane</keyword>
<feature type="transmembrane region" description="Helical" evidence="6">
    <location>
        <begin position="291"/>
        <end position="320"/>
    </location>
</feature>
<comment type="subcellular location">
    <subcellularLocation>
        <location evidence="1">Membrane</location>
        <topology evidence="1">Multi-pass membrane protein</topology>
    </subcellularLocation>
</comment>
<feature type="transmembrane region" description="Helical" evidence="6">
    <location>
        <begin position="58"/>
        <end position="77"/>
    </location>
</feature>
<evidence type="ECO:0000256" key="1">
    <source>
        <dbReference type="ARBA" id="ARBA00004141"/>
    </source>
</evidence>
<evidence type="ECO:0000256" key="5">
    <source>
        <dbReference type="ARBA" id="ARBA00023136"/>
    </source>
</evidence>
<feature type="transmembrane region" description="Helical" evidence="6">
    <location>
        <begin position="220"/>
        <end position="251"/>
    </location>
</feature>
<evidence type="ECO:0000256" key="6">
    <source>
        <dbReference type="SAM" id="Phobius"/>
    </source>
</evidence>
<reference evidence="7 8" key="1">
    <citation type="journal article" date="2018" name="Environ. Microbiol.">
        <title>Ecological and genomic features of two widespread freshwater picocyanobacteria.</title>
        <authorList>
            <person name="Cabello-Yeves P.J."/>
            <person name="Picazo A."/>
            <person name="Camacho A."/>
            <person name="Callieri C."/>
            <person name="Rosselli R."/>
            <person name="Roda-Garcia J.J."/>
            <person name="Coutinho F.H."/>
            <person name="Rodriguez-Valera F."/>
        </authorList>
    </citation>
    <scope>NUCLEOTIDE SEQUENCE [LARGE SCALE GENOMIC DNA]</scope>
    <source>
        <strain evidence="7 8">Tous</strain>
    </source>
</reference>
<dbReference type="Pfam" id="PF01594">
    <property type="entry name" value="AI-2E_transport"/>
    <property type="match status" value="1"/>
</dbReference>
<dbReference type="AlphaFoldDB" id="A0A2P7N087"/>
<dbReference type="PANTHER" id="PTHR21716:SF62">
    <property type="entry name" value="TRANSPORT PROTEIN YDBI-RELATED"/>
    <property type="match status" value="1"/>
</dbReference>
<evidence type="ECO:0000313" key="8">
    <source>
        <dbReference type="Proteomes" id="UP000243002"/>
    </source>
</evidence>
<feature type="transmembrane region" description="Helical" evidence="6">
    <location>
        <begin position="26"/>
        <end position="46"/>
    </location>
</feature>
<dbReference type="InterPro" id="IPR002549">
    <property type="entry name" value="AI-2E-like"/>
</dbReference>
<dbReference type="RefSeq" id="WP_106501846.1">
    <property type="nucleotide sequence ID" value="NZ_PXXO01000002.1"/>
</dbReference>
<gene>
    <name evidence="7" type="ORF">C7K55_02595</name>
</gene>
<accession>A0A2P7N087</accession>
<feature type="transmembrane region" description="Helical" evidence="6">
    <location>
        <begin position="188"/>
        <end position="214"/>
    </location>
</feature>
<proteinExistence type="inferred from homology"/>
<protein>
    <submittedName>
        <fullName evidence="7">AI-2E family transporter</fullName>
    </submittedName>
</protein>
<dbReference type="PANTHER" id="PTHR21716">
    <property type="entry name" value="TRANSMEMBRANE PROTEIN"/>
    <property type="match status" value="1"/>
</dbReference>
<keyword evidence="8" id="KW-1185">Reference proteome</keyword>
<dbReference type="Proteomes" id="UP000243002">
    <property type="component" value="Unassembled WGS sequence"/>
</dbReference>
<feature type="transmembrane region" description="Helical" evidence="6">
    <location>
        <begin position="131"/>
        <end position="157"/>
    </location>
</feature>